<evidence type="ECO:0000259" key="13">
    <source>
        <dbReference type="Pfam" id="PF07715"/>
    </source>
</evidence>
<evidence type="ECO:0000256" key="6">
    <source>
        <dbReference type="ARBA" id="ARBA00023077"/>
    </source>
</evidence>
<dbReference type="GO" id="GO:0009279">
    <property type="term" value="C:cell outer membrane"/>
    <property type="evidence" value="ECO:0007669"/>
    <property type="project" value="UniProtKB-SubCell"/>
</dbReference>
<comment type="subcellular location">
    <subcellularLocation>
        <location evidence="1 10">Cell outer membrane</location>
        <topology evidence="1 10">Multi-pass membrane protein</topology>
    </subcellularLocation>
</comment>
<dbReference type="InterPro" id="IPR037066">
    <property type="entry name" value="Plug_dom_sf"/>
</dbReference>
<dbReference type="GO" id="GO:0044718">
    <property type="term" value="P:siderophore transmembrane transport"/>
    <property type="evidence" value="ECO:0007669"/>
    <property type="project" value="TreeGrafter"/>
</dbReference>
<dbReference type="PANTHER" id="PTHR30069">
    <property type="entry name" value="TONB-DEPENDENT OUTER MEMBRANE RECEPTOR"/>
    <property type="match status" value="1"/>
</dbReference>
<evidence type="ECO:0000256" key="9">
    <source>
        <dbReference type="ARBA" id="ARBA00023237"/>
    </source>
</evidence>
<dbReference type="InterPro" id="IPR039426">
    <property type="entry name" value="TonB-dep_rcpt-like"/>
</dbReference>
<dbReference type="SUPFAM" id="SSF49464">
    <property type="entry name" value="Carboxypeptidase regulatory domain-like"/>
    <property type="match status" value="1"/>
</dbReference>
<organism evidence="14 15">
    <name type="scientific">Taibaiella chishuiensis</name>
    <dbReference type="NCBI Taxonomy" id="1434707"/>
    <lineage>
        <taxon>Bacteria</taxon>
        <taxon>Pseudomonadati</taxon>
        <taxon>Bacteroidota</taxon>
        <taxon>Chitinophagia</taxon>
        <taxon>Chitinophagales</taxon>
        <taxon>Chitinophagaceae</taxon>
        <taxon>Taibaiella</taxon>
    </lineage>
</organism>
<evidence type="ECO:0000256" key="1">
    <source>
        <dbReference type="ARBA" id="ARBA00004571"/>
    </source>
</evidence>
<feature type="domain" description="TonB-dependent receptor plug" evidence="13">
    <location>
        <begin position="239"/>
        <end position="316"/>
    </location>
</feature>
<feature type="domain" description="TonB-dependent receptor-like beta-barrel" evidence="12">
    <location>
        <begin position="401"/>
        <end position="842"/>
    </location>
</feature>
<protein>
    <submittedName>
        <fullName evidence="14">Outer membrane receptor protein involved in Fe transport</fullName>
    </submittedName>
</protein>
<evidence type="ECO:0000313" key="15">
    <source>
        <dbReference type="Proteomes" id="UP000240572"/>
    </source>
</evidence>
<accession>A0A2P8D7R2</accession>
<evidence type="ECO:0000259" key="12">
    <source>
        <dbReference type="Pfam" id="PF00593"/>
    </source>
</evidence>
<keyword evidence="7 10" id="KW-0472">Membrane</keyword>
<reference evidence="14 15" key="1">
    <citation type="submission" date="2018-03" db="EMBL/GenBank/DDBJ databases">
        <title>Genomic Encyclopedia of Type Strains, Phase III (KMG-III): the genomes of soil and plant-associated and newly described type strains.</title>
        <authorList>
            <person name="Whitman W."/>
        </authorList>
    </citation>
    <scope>NUCLEOTIDE SEQUENCE [LARGE SCALE GENOMIC DNA]</scope>
    <source>
        <strain evidence="14 15">CGMCC 1.12700</strain>
    </source>
</reference>
<dbReference type="Gene3D" id="2.170.130.10">
    <property type="entry name" value="TonB-dependent receptor, plug domain"/>
    <property type="match status" value="1"/>
</dbReference>
<evidence type="ECO:0000313" key="14">
    <source>
        <dbReference type="EMBL" id="PSK93253.1"/>
    </source>
</evidence>
<keyword evidence="5" id="KW-0732">Signal</keyword>
<evidence type="ECO:0000256" key="10">
    <source>
        <dbReference type="PROSITE-ProRule" id="PRU01360"/>
    </source>
</evidence>
<evidence type="ECO:0000256" key="5">
    <source>
        <dbReference type="ARBA" id="ARBA00022729"/>
    </source>
</evidence>
<dbReference type="AlphaFoldDB" id="A0A2P8D7R2"/>
<dbReference type="EMBL" id="PYGD01000002">
    <property type="protein sequence ID" value="PSK93253.1"/>
    <property type="molecule type" value="Genomic_DNA"/>
</dbReference>
<keyword evidence="3 10" id="KW-1134">Transmembrane beta strand</keyword>
<evidence type="ECO:0000256" key="7">
    <source>
        <dbReference type="ARBA" id="ARBA00023136"/>
    </source>
</evidence>
<evidence type="ECO:0000256" key="8">
    <source>
        <dbReference type="ARBA" id="ARBA00023170"/>
    </source>
</evidence>
<dbReference type="InterPro" id="IPR000531">
    <property type="entry name" value="Beta-barrel_TonB"/>
</dbReference>
<dbReference type="InterPro" id="IPR012910">
    <property type="entry name" value="Plug_dom"/>
</dbReference>
<comment type="caution">
    <text evidence="14">The sequence shown here is derived from an EMBL/GenBank/DDBJ whole genome shotgun (WGS) entry which is preliminary data.</text>
</comment>
<keyword evidence="2 10" id="KW-0813">Transport</keyword>
<keyword evidence="8 14" id="KW-0675">Receptor</keyword>
<dbReference type="GO" id="GO:0015344">
    <property type="term" value="F:siderophore uptake transmembrane transporter activity"/>
    <property type="evidence" value="ECO:0007669"/>
    <property type="project" value="TreeGrafter"/>
</dbReference>
<evidence type="ECO:0000256" key="3">
    <source>
        <dbReference type="ARBA" id="ARBA00022452"/>
    </source>
</evidence>
<dbReference type="Proteomes" id="UP000240572">
    <property type="component" value="Unassembled WGS sequence"/>
</dbReference>
<dbReference type="RefSeq" id="WP_106522271.1">
    <property type="nucleotide sequence ID" value="NZ_PYGD01000002.1"/>
</dbReference>
<dbReference type="InterPro" id="IPR008969">
    <property type="entry name" value="CarboxyPept-like_regulatory"/>
</dbReference>
<evidence type="ECO:0000256" key="4">
    <source>
        <dbReference type="ARBA" id="ARBA00022692"/>
    </source>
</evidence>
<dbReference type="Gene3D" id="2.40.170.20">
    <property type="entry name" value="TonB-dependent receptor, beta-barrel domain"/>
    <property type="match status" value="1"/>
</dbReference>
<comment type="similarity">
    <text evidence="10 11">Belongs to the TonB-dependent receptor family.</text>
</comment>
<dbReference type="PANTHER" id="PTHR30069:SF29">
    <property type="entry name" value="HEMOGLOBIN AND HEMOGLOBIN-HAPTOGLOBIN-BINDING PROTEIN 1-RELATED"/>
    <property type="match status" value="1"/>
</dbReference>
<dbReference type="InterPro" id="IPR036942">
    <property type="entry name" value="Beta-barrel_TonB_sf"/>
</dbReference>
<evidence type="ECO:0000256" key="2">
    <source>
        <dbReference type="ARBA" id="ARBA00022448"/>
    </source>
</evidence>
<dbReference type="OrthoDB" id="9803050at2"/>
<keyword evidence="4 10" id="KW-0812">Transmembrane</keyword>
<keyword evidence="6 11" id="KW-0798">TonB box</keyword>
<dbReference type="Pfam" id="PF13715">
    <property type="entry name" value="CarbopepD_reg_2"/>
    <property type="match status" value="1"/>
</dbReference>
<keyword evidence="9 10" id="KW-0998">Cell outer membrane</keyword>
<keyword evidence="15" id="KW-1185">Reference proteome</keyword>
<dbReference type="Pfam" id="PF00593">
    <property type="entry name" value="TonB_dep_Rec_b-barrel"/>
    <property type="match status" value="1"/>
</dbReference>
<dbReference type="PROSITE" id="PS52016">
    <property type="entry name" value="TONB_DEPENDENT_REC_3"/>
    <property type="match status" value="1"/>
</dbReference>
<proteinExistence type="inferred from homology"/>
<evidence type="ECO:0000256" key="11">
    <source>
        <dbReference type="RuleBase" id="RU003357"/>
    </source>
</evidence>
<name>A0A2P8D7R2_9BACT</name>
<sequence length="876" mass="99006">MVCRWFVANTYSRLLLSLLTVLLIGISAHAQLLDTRVTLDLGPGSLDKCLLQLQQASGLPFAYETTGLRNFPVGAKSFQDEKLSVVLRYLLKGTGFHFEEKHKVILIGPAEREERNPGADRLFKGVIEDKETGERLQGVTILDPEHQNGGTFTDKDGYFSIPAISDTLKLRLSYMSYKPVEIVLHGVNAPMIKIKMDVAHEGLDSILVVASSDITPFSPLSRIKLSFSELSFLPRFAGDVDLLSMVKTAPGIQEAYDGSGSLIVRGGSPDQNLLLLDDVNIYGATHLFGLLSSVSSRAVKDINIYKGAFPARYGGRISSVWDITLKSGDLEHYHGSVSVGTMAADFSLEGPIVKNKTTFSIAGRRSYHDYYVRLFTPGLNFYFQDLSFKLRHRFSDKDQIFLSGYISQDRFKLTSDSIQIAEGQYLKQTIQMNTENRAAVFRWQHNYSGALTSNLSISYSAYKLAISNQYNNVSQLVDTVYVRRGNERITTGVSDLTAKFQARYAPGGKHEFEAGIFYMRHNFDPHSIRQIITVDYTPQRPFIFVPTVLQDIVNDNGVNEAGFFAEDNMMLSPKLRLSAGLHFNRYFYEKVSYSSLQPRFNMRYQFNEKWSANLAYARMQQALHRLSRSQTSLPADFWIPSSDTIKPQISNQVSLGLNGQIFNGLLDLCIESYYKDSRNVTEYLTFRRVTSVSSYGSWASRVATGDGEAYGVEFSLRKSKGKYRGWLSYALSWSTRTLPDVNYGQTFLYKYDRRHNLNLVNTYKFNKHLELTAVFSFQSKPKPPTLIIRTADLPWYDKEVRAFIATTDLRAYHRLDLGVNWLSQFKEGVTGVLNLSVLNVYNRQNPFFYFVSNTDAQLSGTSLLPIAISLAYTLNF</sequence>
<gene>
    <name evidence="14" type="ORF">B0I18_102223</name>
</gene>
<dbReference type="Pfam" id="PF07715">
    <property type="entry name" value="Plug"/>
    <property type="match status" value="1"/>
</dbReference>
<dbReference type="SUPFAM" id="SSF56935">
    <property type="entry name" value="Porins"/>
    <property type="match status" value="1"/>
</dbReference>